<dbReference type="EMBL" id="PKMF04000005">
    <property type="protein sequence ID" value="KAK7860780.1"/>
    <property type="molecule type" value="Genomic_DNA"/>
</dbReference>
<protein>
    <submittedName>
        <fullName evidence="2">Ribosome biogenesis protein wdr12 like protein</fullName>
    </submittedName>
</protein>
<keyword evidence="3" id="KW-1185">Reference proteome</keyword>
<comment type="caution">
    <text evidence="2">The sequence shown here is derived from an EMBL/GenBank/DDBJ whole genome shotgun (WGS) entry which is preliminary data.</text>
</comment>
<gene>
    <name evidence="2" type="primary">WDR12_0</name>
    <name evidence="2" type="ORF">CFP56_033233</name>
</gene>
<reference evidence="2 3" key="1">
    <citation type="journal article" date="2018" name="Sci. Data">
        <title>The draft genome sequence of cork oak.</title>
        <authorList>
            <person name="Ramos A.M."/>
            <person name="Usie A."/>
            <person name="Barbosa P."/>
            <person name="Barros P.M."/>
            <person name="Capote T."/>
            <person name="Chaves I."/>
            <person name="Simoes F."/>
            <person name="Abreu I."/>
            <person name="Carrasquinho I."/>
            <person name="Faro C."/>
            <person name="Guimaraes J.B."/>
            <person name="Mendonca D."/>
            <person name="Nobrega F."/>
            <person name="Rodrigues L."/>
            <person name="Saibo N.J.M."/>
            <person name="Varela M.C."/>
            <person name="Egas C."/>
            <person name="Matos J."/>
            <person name="Miguel C.M."/>
            <person name="Oliveira M.M."/>
            <person name="Ricardo C.P."/>
            <person name="Goncalves S."/>
        </authorList>
    </citation>
    <scope>NUCLEOTIDE SEQUENCE [LARGE SCALE GENOMIC DNA]</scope>
    <source>
        <strain evidence="3">cv. HL8</strain>
    </source>
</reference>
<evidence type="ECO:0000256" key="1">
    <source>
        <dbReference type="SAM" id="MobiDB-lite"/>
    </source>
</evidence>
<name>A0AAW0MAW8_QUESU</name>
<organism evidence="2 3">
    <name type="scientific">Quercus suber</name>
    <name type="common">Cork oak</name>
    <dbReference type="NCBI Taxonomy" id="58331"/>
    <lineage>
        <taxon>Eukaryota</taxon>
        <taxon>Viridiplantae</taxon>
        <taxon>Streptophyta</taxon>
        <taxon>Embryophyta</taxon>
        <taxon>Tracheophyta</taxon>
        <taxon>Spermatophyta</taxon>
        <taxon>Magnoliopsida</taxon>
        <taxon>eudicotyledons</taxon>
        <taxon>Gunneridae</taxon>
        <taxon>Pentapetalae</taxon>
        <taxon>rosids</taxon>
        <taxon>fabids</taxon>
        <taxon>Fagales</taxon>
        <taxon>Fagaceae</taxon>
        <taxon>Quercus</taxon>
    </lineage>
</organism>
<feature type="non-terminal residue" evidence="2">
    <location>
        <position position="1"/>
    </location>
</feature>
<proteinExistence type="predicted"/>
<accession>A0AAW0MAW8</accession>
<dbReference type="Proteomes" id="UP000237347">
    <property type="component" value="Unassembled WGS sequence"/>
</dbReference>
<feature type="region of interest" description="Disordered" evidence="1">
    <location>
        <begin position="49"/>
        <end position="70"/>
    </location>
</feature>
<dbReference type="AlphaFoldDB" id="A0AAW0MAW8"/>
<evidence type="ECO:0000313" key="2">
    <source>
        <dbReference type="EMBL" id="KAK7860780.1"/>
    </source>
</evidence>
<evidence type="ECO:0000313" key="3">
    <source>
        <dbReference type="Proteomes" id="UP000237347"/>
    </source>
</evidence>
<sequence length="131" mass="14986">AYAKRVPRPPEFHTYIGPTLAKSAGEKFTRKTTPVRRRHVLFLQNRDITSEQGSHNSQPTPTCPIPSSPQSQRILRYQDQANPEELYTLKSRDYFFWVMDKVLCVDWWKGDSVISGVANSKLCISFGISVL</sequence>
<feature type="compositionally biased region" description="Polar residues" evidence="1">
    <location>
        <begin position="49"/>
        <end position="60"/>
    </location>
</feature>